<feature type="transmembrane region" description="Helical" evidence="8">
    <location>
        <begin position="247"/>
        <end position="266"/>
    </location>
</feature>
<dbReference type="SUPFAM" id="SSF161098">
    <property type="entry name" value="MetI-like"/>
    <property type="match status" value="1"/>
</dbReference>
<dbReference type="Gene3D" id="1.10.3720.10">
    <property type="entry name" value="MetI-like"/>
    <property type="match status" value="1"/>
</dbReference>
<dbReference type="GO" id="GO:0022857">
    <property type="term" value="F:transmembrane transporter activity"/>
    <property type="evidence" value="ECO:0007669"/>
    <property type="project" value="InterPro"/>
</dbReference>
<keyword evidence="2 8" id="KW-0813">Transport</keyword>
<feature type="transmembrane region" description="Helical" evidence="8">
    <location>
        <begin position="145"/>
        <end position="165"/>
    </location>
</feature>
<sequence>MGRTLLVAAGVVFWGWLLLRWANDWLGGLFVPVGQPFVAPATIESLGASIPGLAGAFDALAFAVEYLPALSEGLWLTLVLTVLGIFFGFFIAVPLSVARVYGNLSKYVSLLYTELLRGTPLLAQLFVLYFGLNISGYVPGFLDGVFANNAAWAALVGFILNSAAYQSEYIRSALQSVDTGQLTAGRAIGLSKVDAIRYVVLPQGLRFAIPGWTNELIYLIKYSSLAAFITVPELFKRANDIASSNFRYTAMFTITAVLYLALVITASRMMNYVEDRTAIPGLGTGSGR</sequence>
<evidence type="ECO:0000256" key="2">
    <source>
        <dbReference type="ARBA" id="ARBA00022448"/>
    </source>
</evidence>
<evidence type="ECO:0000259" key="9">
    <source>
        <dbReference type="PROSITE" id="PS50928"/>
    </source>
</evidence>
<dbReference type="InterPro" id="IPR035906">
    <property type="entry name" value="MetI-like_sf"/>
</dbReference>
<dbReference type="AlphaFoldDB" id="A0A0W1R8L0"/>
<comment type="similarity">
    <text evidence="8">Belongs to the binding-protein-dependent transport system permease family.</text>
</comment>
<keyword evidence="7 8" id="KW-0472">Membrane</keyword>
<protein>
    <submittedName>
        <fullName evidence="10">Amino acid ABC transporter permease</fullName>
    </submittedName>
</protein>
<gene>
    <name evidence="10" type="ORF">AUR64_17245</name>
</gene>
<keyword evidence="3" id="KW-1003">Cell membrane</keyword>
<dbReference type="InterPro" id="IPR000515">
    <property type="entry name" value="MetI-like"/>
</dbReference>
<dbReference type="PANTHER" id="PTHR30614">
    <property type="entry name" value="MEMBRANE COMPONENT OF AMINO ACID ABC TRANSPORTER"/>
    <property type="match status" value="1"/>
</dbReference>
<dbReference type="InterPro" id="IPR010065">
    <property type="entry name" value="AA_ABC_transptr_permease_3TM"/>
</dbReference>
<dbReference type="CDD" id="cd06261">
    <property type="entry name" value="TM_PBP2"/>
    <property type="match status" value="1"/>
</dbReference>
<comment type="caution">
    <text evidence="10">The sequence shown here is derived from an EMBL/GenBank/DDBJ whole genome shotgun (WGS) entry which is preliminary data.</text>
</comment>
<proteinExistence type="inferred from homology"/>
<organism evidence="10 11">
    <name type="scientific">Haloprofundus marisrubri</name>
    <dbReference type="NCBI Taxonomy" id="1514971"/>
    <lineage>
        <taxon>Archaea</taxon>
        <taxon>Methanobacteriati</taxon>
        <taxon>Methanobacteriota</taxon>
        <taxon>Stenosarchaea group</taxon>
        <taxon>Halobacteria</taxon>
        <taxon>Halobacteriales</taxon>
        <taxon>Haloferacaceae</taxon>
        <taxon>Haloprofundus</taxon>
    </lineage>
</organism>
<accession>A0A0W1R8L0</accession>
<evidence type="ECO:0000256" key="4">
    <source>
        <dbReference type="ARBA" id="ARBA00022692"/>
    </source>
</evidence>
<evidence type="ECO:0000313" key="10">
    <source>
        <dbReference type="EMBL" id="KTG09584.1"/>
    </source>
</evidence>
<feature type="transmembrane region" description="Helical" evidence="8">
    <location>
        <begin position="74"/>
        <end position="101"/>
    </location>
</feature>
<keyword evidence="11" id="KW-1185">Reference proteome</keyword>
<dbReference type="GO" id="GO:0006865">
    <property type="term" value="P:amino acid transport"/>
    <property type="evidence" value="ECO:0007669"/>
    <property type="project" value="UniProtKB-KW"/>
</dbReference>
<dbReference type="EMBL" id="LOPU01000029">
    <property type="protein sequence ID" value="KTG09584.1"/>
    <property type="molecule type" value="Genomic_DNA"/>
</dbReference>
<evidence type="ECO:0000256" key="3">
    <source>
        <dbReference type="ARBA" id="ARBA00022475"/>
    </source>
</evidence>
<evidence type="ECO:0000256" key="5">
    <source>
        <dbReference type="ARBA" id="ARBA00022970"/>
    </source>
</evidence>
<keyword evidence="4 8" id="KW-0812">Transmembrane</keyword>
<evidence type="ECO:0000313" key="11">
    <source>
        <dbReference type="Proteomes" id="UP000054387"/>
    </source>
</evidence>
<dbReference type="InterPro" id="IPR043429">
    <property type="entry name" value="ArtM/GltK/GlnP/TcyL/YhdX-like"/>
</dbReference>
<evidence type="ECO:0000256" key="7">
    <source>
        <dbReference type="ARBA" id="ARBA00023136"/>
    </source>
</evidence>
<dbReference type="PROSITE" id="PS50928">
    <property type="entry name" value="ABC_TM1"/>
    <property type="match status" value="1"/>
</dbReference>
<keyword evidence="5" id="KW-0029">Amino-acid transport</keyword>
<evidence type="ECO:0000256" key="1">
    <source>
        <dbReference type="ARBA" id="ARBA00004651"/>
    </source>
</evidence>
<dbReference type="GO" id="GO:0043190">
    <property type="term" value="C:ATP-binding cassette (ABC) transporter complex"/>
    <property type="evidence" value="ECO:0007669"/>
    <property type="project" value="InterPro"/>
</dbReference>
<dbReference type="STRING" id="1514971.AUR64_17245"/>
<comment type="subcellular location">
    <subcellularLocation>
        <location evidence="1 8">Cell membrane</location>
        <topology evidence="1 8">Multi-pass membrane protein</topology>
    </subcellularLocation>
</comment>
<keyword evidence="6 8" id="KW-1133">Transmembrane helix</keyword>
<dbReference type="PANTHER" id="PTHR30614:SF0">
    <property type="entry name" value="L-CYSTINE TRANSPORT SYSTEM PERMEASE PROTEIN TCYL"/>
    <property type="match status" value="1"/>
</dbReference>
<feature type="domain" description="ABC transmembrane type-1" evidence="9">
    <location>
        <begin position="74"/>
        <end position="270"/>
    </location>
</feature>
<reference evidence="10 11" key="1">
    <citation type="submission" date="2015-12" db="EMBL/GenBank/DDBJ databases">
        <title>Haloprofundus marisrubri gen. nov., sp. nov., an extremely halophilic archaeon isolated from the Discovery deep brine-seawater interface in the Red Sea.</title>
        <authorList>
            <person name="Zhang G."/>
            <person name="Stingl U."/>
            <person name="Rashid M."/>
        </authorList>
    </citation>
    <scope>NUCLEOTIDE SEQUENCE [LARGE SCALE GENOMIC DNA]</scope>
    <source>
        <strain evidence="10 11">SB9</strain>
    </source>
</reference>
<dbReference type="Proteomes" id="UP000054387">
    <property type="component" value="Unassembled WGS sequence"/>
</dbReference>
<dbReference type="Pfam" id="PF00528">
    <property type="entry name" value="BPD_transp_1"/>
    <property type="match status" value="1"/>
</dbReference>
<evidence type="ECO:0000256" key="8">
    <source>
        <dbReference type="RuleBase" id="RU363032"/>
    </source>
</evidence>
<dbReference type="NCBIfam" id="TIGR01726">
    <property type="entry name" value="HEQRo_perm_3TM"/>
    <property type="match status" value="1"/>
</dbReference>
<name>A0A0W1R8L0_9EURY</name>
<evidence type="ECO:0000256" key="6">
    <source>
        <dbReference type="ARBA" id="ARBA00022989"/>
    </source>
</evidence>